<dbReference type="AlphaFoldDB" id="A0A2T3ND17"/>
<accession>A0A2T3ND17</accession>
<protein>
    <submittedName>
        <fullName evidence="1">Uncharacterized protein</fullName>
    </submittedName>
</protein>
<proteinExistence type="predicted"/>
<sequence>MRQSSNNKNYTNNIATQPRKDERMPIDLCERSIPIGYIVSQFNDCEHKSEYTFTNCSAVSSSTLIGSQLQLRGYILRQWRALYRSQFRTQALFENQTELAVSGCWSGCWVLGAGCWVLGAGCWAILAMSSSTASF</sequence>
<organism evidence="1 2">
    <name type="scientific">Photobacterium rosenbergii</name>
    <dbReference type="NCBI Taxonomy" id="294936"/>
    <lineage>
        <taxon>Bacteria</taxon>
        <taxon>Pseudomonadati</taxon>
        <taxon>Pseudomonadota</taxon>
        <taxon>Gammaproteobacteria</taxon>
        <taxon>Vibrionales</taxon>
        <taxon>Vibrionaceae</taxon>
        <taxon>Photobacterium</taxon>
    </lineage>
</organism>
<name>A0A2T3ND17_9GAMM</name>
<reference evidence="1 2" key="1">
    <citation type="submission" date="2018-03" db="EMBL/GenBank/DDBJ databases">
        <title>Whole genome sequencing of Histamine producing bacteria.</title>
        <authorList>
            <person name="Butler K."/>
        </authorList>
    </citation>
    <scope>NUCLEOTIDE SEQUENCE [LARGE SCALE GENOMIC DNA]</scope>
    <source>
        <strain evidence="1 2">DSM 19138</strain>
    </source>
</reference>
<dbReference type="Proteomes" id="UP000241346">
    <property type="component" value="Unassembled WGS sequence"/>
</dbReference>
<dbReference type="EMBL" id="PYMB01000006">
    <property type="protein sequence ID" value="PSW11920.1"/>
    <property type="molecule type" value="Genomic_DNA"/>
</dbReference>
<evidence type="ECO:0000313" key="2">
    <source>
        <dbReference type="Proteomes" id="UP000241346"/>
    </source>
</evidence>
<comment type="caution">
    <text evidence="1">The sequence shown here is derived from an EMBL/GenBank/DDBJ whole genome shotgun (WGS) entry which is preliminary data.</text>
</comment>
<gene>
    <name evidence="1" type="ORF">C9J01_15485</name>
</gene>
<evidence type="ECO:0000313" key="1">
    <source>
        <dbReference type="EMBL" id="PSW11920.1"/>
    </source>
</evidence>